<dbReference type="Proteomes" id="UP000612361">
    <property type="component" value="Unassembled WGS sequence"/>
</dbReference>
<accession>A0A923KZT6</accession>
<proteinExistence type="predicted"/>
<dbReference type="GO" id="GO:0030246">
    <property type="term" value="F:carbohydrate binding"/>
    <property type="evidence" value="ECO:0007669"/>
    <property type="project" value="InterPro"/>
</dbReference>
<feature type="chain" id="PRO_5037426816" evidence="2">
    <location>
        <begin position="26"/>
        <end position="2441"/>
    </location>
</feature>
<dbReference type="SUPFAM" id="SSF63829">
    <property type="entry name" value="Calcium-dependent phosphotriesterase"/>
    <property type="match status" value="1"/>
</dbReference>
<protein>
    <submittedName>
        <fullName evidence="4">Carboxypeptidase regulatory-like domain-containing protein</fullName>
    </submittedName>
</protein>
<keyword evidence="1" id="KW-0677">Repeat</keyword>
<dbReference type="InterPro" id="IPR013784">
    <property type="entry name" value="Carb-bd-like_fold"/>
</dbReference>
<dbReference type="InterPro" id="IPR008969">
    <property type="entry name" value="CarboxyPept-like_regulatory"/>
</dbReference>
<keyword evidence="5" id="KW-1185">Reference proteome</keyword>
<evidence type="ECO:0000313" key="4">
    <source>
        <dbReference type="EMBL" id="MBC3935646.1"/>
    </source>
</evidence>
<dbReference type="SUPFAM" id="SSF49452">
    <property type="entry name" value="Starch-binding domain-like"/>
    <property type="match status" value="2"/>
</dbReference>
<gene>
    <name evidence="4" type="ORF">H8K47_09765</name>
</gene>
<keyword evidence="4" id="KW-0378">Hydrolase</keyword>
<keyword evidence="4" id="KW-0645">Protease</keyword>
<reference evidence="4" key="1">
    <citation type="submission" date="2020-08" db="EMBL/GenBank/DDBJ databases">
        <title>Novel species isolated from subtropical streams in China.</title>
        <authorList>
            <person name="Lu H."/>
        </authorList>
    </citation>
    <scope>NUCLEOTIDE SEQUENCE</scope>
    <source>
        <strain evidence="4">CY7W</strain>
    </source>
</reference>
<dbReference type="CDD" id="cd00688">
    <property type="entry name" value="ISOPREN_C2_like"/>
    <property type="match status" value="1"/>
</dbReference>
<dbReference type="SUPFAM" id="SSF49464">
    <property type="entry name" value="Carboxypeptidase regulatory domain-like"/>
    <property type="match status" value="2"/>
</dbReference>
<dbReference type="SUPFAM" id="SSF48239">
    <property type="entry name" value="Terpenoid cyclases/Protein prenyltransferases"/>
    <property type="match status" value="2"/>
</dbReference>
<dbReference type="Pfam" id="PF13620">
    <property type="entry name" value="CarboxypepD_reg"/>
    <property type="match status" value="3"/>
</dbReference>
<comment type="caution">
    <text evidence="4">The sequence shown here is derived from an EMBL/GenBank/DDBJ whole genome shotgun (WGS) entry which is preliminary data.</text>
</comment>
<sequence length="2441" mass="257849">MVRLFACFLRLSFWVGLFFSSSAFAQNQSSPQFDKGMQWLVSQVQSDGSLSGQRTSIALQLQARTETAQTLKLLAAPPTSLTSVINADPESNTEFNARKIISLSLSGWDVSTQVGELAKLQNLDGGFGGAEGYSSNPLDTAWAVLALAQSNGASSPAATGARAYLQKQIQSDGGVDGRTDMQRTLYSAITLMALQSSADLSFSLNIKNLTSWLLQRQGVDGGWFGDVYYSAYALLAVAPVTTDATVRNNAQNFFTSKQLPNGSWNEDPFTTSLVLRAISTQLNTPAKNTSSVKGRVVDQSTGQPIVGASVTLTATATQNSLTDSLGNFSFANLPAASYAFAVIKSGYVSLNGSVVLAEGQAYNLGNIVMSQPNDTARLQGVVLNAAGNVPLAGVTVTISGAVTRSVTTDASGRYELIGLPIGSAVISTNFAGFQSASANVNVVAGQTLVFSPLLYANNQNVPGEIHFVGQVVASGQGTPLAGVSIVLSGTAALSGNSNSQGKFDIQIPTGTYTATFSLAGYATVNQTFVAVPGSKIDASTVSLVPNLTKSSLAGRVLDTNGKAVNNATVQIVGSQLLATTGVDGTYLITNIDAGNFSVRVSAVGYDSTILNVQPQAPGDFQQDLILSAQSTASFGLGNLIVSPATIGSNADVVVNTTIKNNGQSGATVVLLLRVTDSTQKRTWSGSAFDANNKLIGQIKLNPGEEVPVKLIWNSAQNLPGTYQLTVQIVEAGSISRTTPLGNVLIERVAAVNINNQMHFAGSVTANPPVLQAGTNTTVKLSAIVQNDGNTDLLSQAFTLNVVDAKDNSVAHTEQVFLSENISVNSLRSILFQDWKPTVAGSYRLELTTADASLGKVIGSVYVGDSAKAAYTSNKSTIGTGTQTVRATINVLGQDVAGGVISDPLAPLVKAAIQKSVTYNDQQAANWGARNNCLGCHVQTQALVGGETNRRFATFDEGQRNSLYALLKRSMQKDGAFYDKYFYYRQTSSMLAMWSLDSWHDKEDVAATHLRGAEFIQSVQKSDGHWDYDYPWIGQWTHAADHTALNVKSLIGLYNYIDKIPTTKFDINFQTKRYLPAIDCASTGALVRDQRDNLYFTCLSGPLVDTVTQIKSDGTIGIQWTGLRYPGAMVVAKGGEAILVATGKGLMKLGFDGSIQQLNTNPALGALNYDPSGQLFSADYDSSTIYQIDDSGKDSVYLASGVVRLPTIFSFTDTGEMLVPSVADSKIILVKKDKTTISLATTPSNPVMVAKYKQGWVVGNISGLYSYDAQWNQIGTLSDLRTDYMVTTSDAKVYFASRSNPGLYQLLPEVVDPVAKRAQIGVSIDHASQWLQNLDLGSSANNLVLAHQLLGLGEAAKFYAGDLPRRDAIKAKMQVLASLLRSRQGKDGSWGVDVGYAGDAFVTAHVGYALDYLNPSPDEPYIRSAIEWLLASQASDGSWASQNNIFTSTNLATTTWVSIWLPVILDRLGGINTDLSLTFPANVTMLNPDTAPSQITKNSDGSTTAIWNLKGVTSNGQSISFDTQLSDLQPGEVRPLSSDAHLTFRNSFTNGAVNAPIDIPSVTASAFMTLGLATDKVSYGADSQVGVSAQVTNTGVDINSGRVKFDVLAPDGSLISALGSVPFANLAAGAVVTEASNWNTARTLAGNNYRILATLYDGNDRVVTTASATFAITAVDNNNPAIFSQITSDKVSYLSNDRVQLTDRIQNRAVNQFSNNLQIITQVINPDGSLRFTQSETITQLAQNASKEYLYPLILLAAPAGQYQAILQVKDSGGTLLSQSATQFKVSSSSDTGSGLVGSMTAVPKQIAVGEMANFNFSVSNRGNTDLTGLALKFRVVDPGANKVIIEQAFSMDLKQTVVLNGNRSWLSNGVTGTTVVGQLVVLINGQERVLAQDNLTLIAPLNKLQGGLTATPRTLTLGDTVVLNATAQNIGSNAITGLTLSLKVSDSKGKIVFSADDPSSLAVAASYQKARSFTPGQADTYSAQLLSVIGNASPVVIAQDSFTVSSPSIVLNTSLSRQLNNKVLVWSSCARAIDAVQGSCGAKSAVVDDPAKLAACDTRKNNFLNQYLSSQGVAATVVMDENAFVKELRQGDYDSYWISGAGVRQRDSTAMELWANAYSGAGLLVDGLHAGRNSKLDSLFGYSLGATVATGGKVVPQTDICGAPLQASQLPLSTGALQLQAAGGGKLEANYLGLASSAAAIVSNQLGSGNTLALGFDWETQLESNSDTRWKQTLVPALKRTQRQQISSQLVAGDILHIVLDVTNQGGDAQIEAVATLPSNSVLQSSSPLANTDPAQVQKIVWTLPVPAAQSKKIVADIRIGATGGDFSLPVTISSVDANGTKRLYKTEMLNFTVKSADQLLNDVNTLVAAMSTGGNDGIVRQSLQKSLSSVSAALAQSDSKTALLYASAAVNYSERSSTSVKSRLQASLSQLMRALERSAK</sequence>
<dbReference type="Pfam" id="PF00432">
    <property type="entry name" value="Prenyltrans"/>
    <property type="match status" value="1"/>
</dbReference>
<dbReference type="Gene3D" id="2.60.40.1120">
    <property type="entry name" value="Carboxypeptidase-like, regulatory domain"/>
    <property type="match status" value="4"/>
</dbReference>
<evidence type="ECO:0000259" key="3">
    <source>
        <dbReference type="Pfam" id="PF00432"/>
    </source>
</evidence>
<keyword evidence="2" id="KW-0732">Signal</keyword>
<dbReference type="InterPro" id="IPR001330">
    <property type="entry name" value="Prenyltrans"/>
</dbReference>
<evidence type="ECO:0000256" key="2">
    <source>
        <dbReference type="SAM" id="SignalP"/>
    </source>
</evidence>
<name>A0A923KZT6_9BURK</name>
<feature type="signal peptide" evidence="2">
    <location>
        <begin position="1"/>
        <end position="25"/>
    </location>
</feature>
<dbReference type="Gene3D" id="1.50.10.20">
    <property type="match status" value="3"/>
</dbReference>
<organism evidence="4 5">
    <name type="scientific">Undibacterium rugosum</name>
    <dbReference type="NCBI Taxonomy" id="2762291"/>
    <lineage>
        <taxon>Bacteria</taxon>
        <taxon>Pseudomonadati</taxon>
        <taxon>Pseudomonadota</taxon>
        <taxon>Betaproteobacteria</taxon>
        <taxon>Burkholderiales</taxon>
        <taxon>Oxalobacteraceae</taxon>
        <taxon>Undibacterium</taxon>
    </lineage>
</organism>
<dbReference type="RefSeq" id="WP_186881203.1">
    <property type="nucleotide sequence ID" value="NZ_JACOGG010000008.1"/>
</dbReference>
<dbReference type="InterPro" id="IPR008930">
    <property type="entry name" value="Terpenoid_cyclase/PrenylTrfase"/>
</dbReference>
<keyword evidence="4" id="KW-0121">Carboxypeptidase</keyword>
<dbReference type="GO" id="GO:0004180">
    <property type="term" value="F:carboxypeptidase activity"/>
    <property type="evidence" value="ECO:0007669"/>
    <property type="project" value="UniProtKB-KW"/>
</dbReference>
<evidence type="ECO:0000313" key="5">
    <source>
        <dbReference type="Proteomes" id="UP000612361"/>
    </source>
</evidence>
<dbReference type="Pfam" id="PF13715">
    <property type="entry name" value="CarbopepD_reg_2"/>
    <property type="match status" value="1"/>
</dbReference>
<evidence type="ECO:0000256" key="1">
    <source>
        <dbReference type="ARBA" id="ARBA00022737"/>
    </source>
</evidence>
<dbReference type="EMBL" id="JACOGG010000008">
    <property type="protein sequence ID" value="MBC3935646.1"/>
    <property type="molecule type" value="Genomic_DNA"/>
</dbReference>
<feature type="domain" description="Prenyltransferase alpha-alpha toroid" evidence="3">
    <location>
        <begin position="116"/>
        <end position="223"/>
    </location>
</feature>